<name>A0A392SV17_9FABA</name>
<evidence type="ECO:0000313" key="2">
    <source>
        <dbReference type="Proteomes" id="UP000265520"/>
    </source>
</evidence>
<dbReference type="AlphaFoldDB" id="A0A392SV17"/>
<proteinExistence type="predicted"/>
<reference evidence="1 2" key="1">
    <citation type="journal article" date="2018" name="Front. Plant Sci.">
        <title>Red Clover (Trifolium pratense) and Zigzag Clover (T. medium) - A Picture of Genomic Similarities and Differences.</title>
        <authorList>
            <person name="Dluhosova J."/>
            <person name="Istvanek J."/>
            <person name="Nedelnik J."/>
            <person name="Repkova J."/>
        </authorList>
    </citation>
    <scope>NUCLEOTIDE SEQUENCE [LARGE SCALE GENOMIC DNA]</scope>
    <source>
        <strain evidence="2">cv. 10/8</strain>
        <tissue evidence="1">Leaf</tissue>
    </source>
</reference>
<accession>A0A392SV17</accession>
<dbReference type="EMBL" id="LXQA010436077">
    <property type="protein sequence ID" value="MCI51706.1"/>
    <property type="molecule type" value="Genomic_DNA"/>
</dbReference>
<sequence length="32" mass="3522">PVLAQRAIPRQAKSPEKQAVACWLERECSAGK</sequence>
<comment type="caution">
    <text evidence="1">The sequence shown here is derived from an EMBL/GenBank/DDBJ whole genome shotgun (WGS) entry which is preliminary data.</text>
</comment>
<dbReference type="Proteomes" id="UP000265520">
    <property type="component" value="Unassembled WGS sequence"/>
</dbReference>
<organism evidence="1 2">
    <name type="scientific">Trifolium medium</name>
    <dbReference type="NCBI Taxonomy" id="97028"/>
    <lineage>
        <taxon>Eukaryota</taxon>
        <taxon>Viridiplantae</taxon>
        <taxon>Streptophyta</taxon>
        <taxon>Embryophyta</taxon>
        <taxon>Tracheophyta</taxon>
        <taxon>Spermatophyta</taxon>
        <taxon>Magnoliopsida</taxon>
        <taxon>eudicotyledons</taxon>
        <taxon>Gunneridae</taxon>
        <taxon>Pentapetalae</taxon>
        <taxon>rosids</taxon>
        <taxon>fabids</taxon>
        <taxon>Fabales</taxon>
        <taxon>Fabaceae</taxon>
        <taxon>Papilionoideae</taxon>
        <taxon>50 kb inversion clade</taxon>
        <taxon>NPAAA clade</taxon>
        <taxon>Hologalegina</taxon>
        <taxon>IRL clade</taxon>
        <taxon>Trifolieae</taxon>
        <taxon>Trifolium</taxon>
    </lineage>
</organism>
<protein>
    <submittedName>
        <fullName evidence="1">Uncharacterized protein</fullName>
    </submittedName>
</protein>
<evidence type="ECO:0000313" key="1">
    <source>
        <dbReference type="EMBL" id="MCI51706.1"/>
    </source>
</evidence>
<keyword evidence="2" id="KW-1185">Reference proteome</keyword>
<feature type="non-terminal residue" evidence="1">
    <location>
        <position position="1"/>
    </location>
</feature>